<accession>A0A1I6PIP8</accession>
<dbReference type="InterPro" id="IPR048279">
    <property type="entry name" value="MdtK-like"/>
</dbReference>
<evidence type="ECO:0000256" key="10">
    <source>
        <dbReference type="SAM" id="Phobius"/>
    </source>
</evidence>
<dbReference type="PANTHER" id="PTHR43298:SF2">
    <property type="entry name" value="FMN_FAD EXPORTER YEEO-RELATED"/>
    <property type="match status" value="1"/>
</dbReference>
<keyword evidence="6 10" id="KW-1133">Transmembrane helix</keyword>
<dbReference type="Proteomes" id="UP000199239">
    <property type="component" value="Unassembled WGS sequence"/>
</dbReference>
<proteinExistence type="predicted"/>
<evidence type="ECO:0000256" key="3">
    <source>
        <dbReference type="ARBA" id="ARBA00022449"/>
    </source>
</evidence>
<feature type="transmembrane region" description="Helical" evidence="10">
    <location>
        <begin position="416"/>
        <end position="437"/>
    </location>
</feature>
<dbReference type="PIRSF" id="PIRSF006603">
    <property type="entry name" value="DinF"/>
    <property type="match status" value="1"/>
</dbReference>
<feature type="transmembrane region" description="Helical" evidence="10">
    <location>
        <begin position="42"/>
        <end position="68"/>
    </location>
</feature>
<evidence type="ECO:0000256" key="9">
    <source>
        <dbReference type="ARBA" id="ARBA00031636"/>
    </source>
</evidence>
<evidence type="ECO:0000256" key="5">
    <source>
        <dbReference type="ARBA" id="ARBA00022692"/>
    </source>
</evidence>
<evidence type="ECO:0000256" key="7">
    <source>
        <dbReference type="ARBA" id="ARBA00023065"/>
    </source>
</evidence>
<feature type="transmembrane region" description="Helical" evidence="10">
    <location>
        <begin position="267"/>
        <end position="287"/>
    </location>
</feature>
<keyword evidence="4" id="KW-1003">Cell membrane</keyword>
<keyword evidence="8 10" id="KW-0472">Membrane</keyword>
<dbReference type="EMBL" id="FPAJ01000001">
    <property type="protein sequence ID" value="SFS39968.1"/>
    <property type="molecule type" value="Genomic_DNA"/>
</dbReference>
<evidence type="ECO:0000256" key="8">
    <source>
        <dbReference type="ARBA" id="ARBA00023136"/>
    </source>
</evidence>
<evidence type="ECO:0000313" key="12">
    <source>
        <dbReference type="Proteomes" id="UP000199239"/>
    </source>
</evidence>
<feature type="transmembrane region" description="Helical" evidence="10">
    <location>
        <begin position="89"/>
        <end position="107"/>
    </location>
</feature>
<dbReference type="CDD" id="cd13131">
    <property type="entry name" value="MATE_NorM_like"/>
    <property type="match status" value="1"/>
</dbReference>
<evidence type="ECO:0000256" key="2">
    <source>
        <dbReference type="ARBA" id="ARBA00022448"/>
    </source>
</evidence>
<feature type="transmembrane region" description="Helical" evidence="10">
    <location>
        <begin position="127"/>
        <end position="145"/>
    </location>
</feature>
<dbReference type="GO" id="GO:0015297">
    <property type="term" value="F:antiporter activity"/>
    <property type="evidence" value="ECO:0007669"/>
    <property type="project" value="UniProtKB-KW"/>
</dbReference>
<evidence type="ECO:0000256" key="1">
    <source>
        <dbReference type="ARBA" id="ARBA00004429"/>
    </source>
</evidence>
<dbReference type="GO" id="GO:0042910">
    <property type="term" value="F:xenobiotic transmembrane transporter activity"/>
    <property type="evidence" value="ECO:0007669"/>
    <property type="project" value="InterPro"/>
</dbReference>
<dbReference type="GO" id="GO:0005886">
    <property type="term" value="C:plasma membrane"/>
    <property type="evidence" value="ECO:0007669"/>
    <property type="project" value="UniProtKB-SubCell"/>
</dbReference>
<dbReference type="AlphaFoldDB" id="A0A1I6PIP8"/>
<sequence length="454" mass="48121">MTYIGHVRAITVMGLPLVGGHLGQVAIGVTDTVMMGWYSVEALAAVTLASTYFFVLLIFGSGFAWGVMPMVAAFEAEGDETSLRRATRMGLWLSLGFACLSLPLMIWSRPVMALMGQEPALAEMVGQYLAIAGWGIIPALLVMVLKSYLAALERTQVVFWITILSAIANVLANYAFIFGNWGAPELGIRGAAIASLASNSVALLAVVIYVLKALPEHQIFVRLWRPDWDMLARVFRLGLPIGFTGLSEVGLFAASAVMMGWLGTVALAAHGIALQLASMTFMVHLGISNVATIRAGNAYGRRDPEHLAKGAITGTTMSICIAALTIVAFVAWPEPLINLFMQKSEPARAQILAVGTGLLAMAALFQLVDGAQAVALGLLRGVQDTKIPMILAGISYWVVGIPASYLLGFTLGLDGIGVWLGLVVGLGVAAILLNLRFWGPAMRGLRKGSAPLPA</sequence>
<feature type="transmembrane region" description="Helical" evidence="10">
    <location>
        <begin position="307"/>
        <end position="331"/>
    </location>
</feature>
<protein>
    <recommendedName>
        <fullName evidence="9">Multidrug-efflux transporter</fullName>
    </recommendedName>
</protein>
<keyword evidence="12" id="KW-1185">Reference proteome</keyword>
<name>A0A1I6PIP8_9RHOB</name>
<dbReference type="PANTHER" id="PTHR43298">
    <property type="entry name" value="MULTIDRUG RESISTANCE PROTEIN NORM-RELATED"/>
    <property type="match status" value="1"/>
</dbReference>
<feature type="transmembrane region" description="Helical" evidence="10">
    <location>
        <begin position="234"/>
        <end position="261"/>
    </location>
</feature>
<keyword evidence="5 10" id="KW-0812">Transmembrane</keyword>
<feature type="transmembrane region" description="Helical" evidence="10">
    <location>
        <begin position="191"/>
        <end position="214"/>
    </location>
</feature>
<keyword evidence="3" id="KW-0050">Antiport</keyword>
<dbReference type="InterPro" id="IPR050222">
    <property type="entry name" value="MATE_MdtK"/>
</dbReference>
<gene>
    <name evidence="11" type="ORF">SAMN04488040_0179</name>
</gene>
<dbReference type="NCBIfam" id="TIGR00797">
    <property type="entry name" value="matE"/>
    <property type="match status" value="1"/>
</dbReference>
<comment type="subcellular location">
    <subcellularLocation>
        <location evidence="1">Cell inner membrane</location>
        <topology evidence="1">Multi-pass membrane protein</topology>
    </subcellularLocation>
</comment>
<evidence type="ECO:0000256" key="6">
    <source>
        <dbReference type="ARBA" id="ARBA00022989"/>
    </source>
</evidence>
<dbReference type="GO" id="GO:0006811">
    <property type="term" value="P:monoatomic ion transport"/>
    <property type="evidence" value="ECO:0007669"/>
    <property type="project" value="UniProtKB-KW"/>
</dbReference>
<keyword evidence="7" id="KW-0406">Ion transport</keyword>
<feature type="transmembrane region" description="Helical" evidence="10">
    <location>
        <begin position="157"/>
        <end position="179"/>
    </location>
</feature>
<evidence type="ECO:0000256" key="4">
    <source>
        <dbReference type="ARBA" id="ARBA00022475"/>
    </source>
</evidence>
<evidence type="ECO:0000313" key="11">
    <source>
        <dbReference type="EMBL" id="SFS39968.1"/>
    </source>
</evidence>
<reference evidence="12" key="1">
    <citation type="submission" date="2016-10" db="EMBL/GenBank/DDBJ databases">
        <authorList>
            <person name="Varghese N."/>
            <person name="Submissions S."/>
        </authorList>
    </citation>
    <scope>NUCLEOTIDE SEQUENCE [LARGE SCALE GENOMIC DNA]</scope>
    <source>
        <strain evidence="12">DSM 23422</strain>
    </source>
</reference>
<feature type="transmembrane region" description="Helical" evidence="10">
    <location>
        <begin position="351"/>
        <end position="378"/>
    </location>
</feature>
<keyword evidence="2" id="KW-0813">Transport</keyword>
<organism evidence="11 12">
    <name type="scientific">Sulfitobacter marinus</name>
    <dbReference type="NCBI Taxonomy" id="394264"/>
    <lineage>
        <taxon>Bacteria</taxon>
        <taxon>Pseudomonadati</taxon>
        <taxon>Pseudomonadota</taxon>
        <taxon>Alphaproteobacteria</taxon>
        <taxon>Rhodobacterales</taxon>
        <taxon>Roseobacteraceae</taxon>
        <taxon>Sulfitobacter</taxon>
    </lineage>
</organism>
<dbReference type="Pfam" id="PF01554">
    <property type="entry name" value="MatE"/>
    <property type="match status" value="2"/>
</dbReference>
<dbReference type="STRING" id="394264.SAMN04488040_0179"/>
<dbReference type="InterPro" id="IPR002528">
    <property type="entry name" value="MATE_fam"/>
</dbReference>
<feature type="transmembrane region" description="Helical" evidence="10">
    <location>
        <begin position="390"/>
        <end position="410"/>
    </location>
</feature>